<feature type="chain" id="PRO_5036676426" evidence="1">
    <location>
        <begin position="22"/>
        <end position="153"/>
    </location>
</feature>
<dbReference type="EMBL" id="JADEXQ010000105">
    <property type="protein sequence ID" value="MBE9032445.1"/>
    <property type="molecule type" value="Genomic_DNA"/>
</dbReference>
<name>A0A928VQ54_9CYAN</name>
<sequence length="153" mass="16042">MKNFAKSAALVAISAVSVATAATPAFAGAEMAVSTNPACRRVISNTAGPEQPRAVAGLNNDQVALYAEPNDIYAGKAVAVKRIGTRLLLDTSRNTLFVRDGQTTGGGVKMIAVRHDGQTLWMPLSDAAADRNGQNIQSFGKTTLGYCSVRGMW</sequence>
<organism evidence="2 3">
    <name type="scientific">Romeriopsis navalis LEGE 11480</name>
    <dbReference type="NCBI Taxonomy" id="2777977"/>
    <lineage>
        <taxon>Bacteria</taxon>
        <taxon>Bacillati</taxon>
        <taxon>Cyanobacteriota</taxon>
        <taxon>Cyanophyceae</taxon>
        <taxon>Leptolyngbyales</taxon>
        <taxon>Leptolyngbyaceae</taxon>
        <taxon>Romeriopsis</taxon>
        <taxon>Romeriopsis navalis</taxon>
    </lineage>
</organism>
<evidence type="ECO:0000256" key="1">
    <source>
        <dbReference type="SAM" id="SignalP"/>
    </source>
</evidence>
<reference evidence="2" key="1">
    <citation type="submission" date="2020-10" db="EMBL/GenBank/DDBJ databases">
        <authorList>
            <person name="Castelo-Branco R."/>
            <person name="Eusebio N."/>
            <person name="Adriana R."/>
            <person name="Vieira A."/>
            <person name="Brugerolle De Fraissinette N."/>
            <person name="Rezende De Castro R."/>
            <person name="Schneider M.P."/>
            <person name="Vasconcelos V."/>
            <person name="Leao P.N."/>
        </authorList>
    </citation>
    <scope>NUCLEOTIDE SEQUENCE</scope>
    <source>
        <strain evidence="2">LEGE 11480</strain>
    </source>
</reference>
<evidence type="ECO:0000313" key="2">
    <source>
        <dbReference type="EMBL" id="MBE9032445.1"/>
    </source>
</evidence>
<dbReference type="AlphaFoldDB" id="A0A928VQ54"/>
<dbReference type="Proteomes" id="UP000625316">
    <property type="component" value="Unassembled WGS sequence"/>
</dbReference>
<keyword evidence="1" id="KW-0732">Signal</keyword>
<evidence type="ECO:0000313" key="3">
    <source>
        <dbReference type="Proteomes" id="UP000625316"/>
    </source>
</evidence>
<feature type="signal peptide" evidence="1">
    <location>
        <begin position="1"/>
        <end position="21"/>
    </location>
</feature>
<accession>A0A928VQ54</accession>
<comment type="caution">
    <text evidence="2">The sequence shown here is derived from an EMBL/GenBank/DDBJ whole genome shotgun (WGS) entry which is preliminary data.</text>
</comment>
<proteinExistence type="predicted"/>
<gene>
    <name evidence="2" type="ORF">IQ266_22155</name>
</gene>
<dbReference type="RefSeq" id="WP_264327262.1">
    <property type="nucleotide sequence ID" value="NZ_JADEXQ010000105.1"/>
</dbReference>
<protein>
    <submittedName>
        <fullName evidence="2">Uncharacterized protein</fullName>
    </submittedName>
</protein>
<keyword evidence="3" id="KW-1185">Reference proteome</keyword>